<dbReference type="Pfam" id="PF07928">
    <property type="entry name" value="Vps54"/>
    <property type="match status" value="1"/>
</dbReference>
<feature type="compositionally biased region" description="Polar residues" evidence="8">
    <location>
        <begin position="204"/>
        <end position="213"/>
    </location>
</feature>
<feature type="region of interest" description="Disordered" evidence="8">
    <location>
        <begin position="228"/>
        <end position="250"/>
    </location>
</feature>
<comment type="similarity">
    <text evidence="2">Belongs to the VPS54 family.</text>
</comment>
<dbReference type="InterPro" id="IPR039745">
    <property type="entry name" value="Vps54"/>
</dbReference>
<comment type="subcellular location">
    <subcellularLocation>
        <location evidence="1">Golgi apparatus</location>
        <location evidence="1">trans-Golgi network</location>
    </subcellularLocation>
</comment>
<organism evidence="10 11">
    <name type="scientific">Phialophora macrospora</name>
    <dbReference type="NCBI Taxonomy" id="1851006"/>
    <lineage>
        <taxon>Eukaryota</taxon>
        <taxon>Fungi</taxon>
        <taxon>Dikarya</taxon>
        <taxon>Ascomycota</taxon>
        <taxon>Pezizomycotina</taxon>
        <taxon>Eurotiomycetes</taxon>
        <taxon>Chaetothyriomycetidae</taxon>
        <taxon>Chaetothyriales</taxon>
        <taxon>Herpotrichiellaceae</taxon>
        <taxon>Phialophora</taxon>
    </lineage>
</organism>
<protein>
    <recommendedName>
        <fullName evidence="9">Vacuolar protein sorting-associated protein 54 C-terminal domain-containing protein</fullName>
    </recommendedName>
</protein>
<keyword evidence="4" id="KW-0653">Protein transport</keyword>
<gene>
    <name evidence="10" type="ORF">PV04_04688</name>
</gene>
<keyword evidence="5" id="KW-0333">Golgi apparatus</keyword>
<reference evidence="10 11" key="1">
    <citation type="submission" date="2015-01" db="EMBL/GenBank/DDBJ databases">
        <title>The Genome Sequence of Capronia semiimmersa CBS27337.</title>
        <authorList>
            <consortium name="The Broad Institute Genomics Platform"/>
            <person name="Cuomo C."/>
            <person name="de Hoog S."/>
            <person name="Gorbushina A."/>
            <person name="Stielow B."/>
            <person name="Teixiera M."/>
            <person name="Abouelleil A."/>
            <person name="Chapman S.B."/>
            <person name="Priest M."/>
            <person name="Young S.K."/>
            <person name="Wortman J."/>
            <person name="Nusbaum C."/>
            <person name="Birren B."/>
        </authorList>
    </citation>
    <scope>NUCLEOTIDE SEQUENCE [LARGE SCALE GENOMIC DNA]</scope>
    <source>
        <strain evidence="10 11">CBS 27337</strain>
    </source>
</reference>
<dbReference type="EMBL" id="KN846958">
    <property type="protein sequence ID" value="KIW68766.1"/>
    <property type="molecule type" value="Genomic_DNA"/>
</dbReference>
<dbReference type="Gene3D" id="6.10.250.860">
    <property type="match status" value="1"/>
</dbReference>
<evidence type="ECO:0000256" key="3">
    <source>
        <dbReference type="ARBA" id="ARBA00022448"/>
    </source>
</evidence>
<evidence type="ECO:0000256" key="6">
    <source>
        <dbReference type="ARBA" id="ARBA00023054"/>
    </source>
</evidence>
<evidence type="ECO:0000256" key="8">
    <source>
        <dbReference type="SAM" id="MobiDB-lite"/>
    </source>
</evidence>
<dbReference type="STRING" id="5601.A0A0D2CUA7"/>
<evidence type="ECO:0000256" key="1">
    <source>
        <dbReference type="ARBA" id="ARBA00004601"/>
    </source>
</evidence>
<evidence type="ECO:0000313" key="11">
    <source>
        <dbReference type="Proteomes" id="UP000054266"/>
    </source>
</evidence>
<evidence type="ECO:0000259" key="9">
    <source>
        <dbReference type="Pfam" id="PF07928"/>
    </source>
</evidence>
<feature type="coiled-coil region" evidence="7">
    <location>
        <begin position="293"/>
        <end position="351"/>
    </location>
</feature>
<feature type="region of interest" description="Disordered" evidence="8">
    <location>
        <begin position="170"/>
        <end position="213"/>
    </location>
</feature>
<dbReference type="GO" id="GO:0000938">
    <property type="term" value="C:GARP complex"/>
    <property type="evidence" value="ECO:0007669"/>
    <property type="project" value="InterPro"/>
</dbReference>
<evidence type="ECO:0000256" key="7">
    <source>
        <dbReference type="SAM" id="Coils"/>
    </source>
</evidence>
<keyword evidence="6 7" id="KW-0175">Coiled coil</keyword>
<feature type="region of interest" description="Disordered" evidence="8">
    <location>
        <begin position="1"/>
        <end position="45"/>
    </location>
</feature>
<sequence length="1093" mass="120925">MASPLRPGSSQGTFGSPVATSPTTEYPFPTTPHRQYGSPRNDLRRISTSTSVTSIGGTLDSASVKENAITEIGQNAISTLLQHPIVHTGLRANVPASSGYKAPGPREIPPVALTNIPHIEAKAFQPYLAQVGSLYEAFQRAKNEGEGEASLFHRDKKDNKNEEWEAILAKRLQRPGHSRAGSMSSTSSTPIETPQPKRRHSGQRRQAVTPLSTIPSVYTEEDFHLENPRTFDTVSENSEIVRDPNGTPSGRKSLATNAILQEKLSWYMDTVEVHLINSISTASKSFFSALGSLRELHNEAADSVDRIQKLRKELARLDKEMAIDGLKVVNLKQRRDNVRQLAQAIMQLEDIVKSVQMCEANVEKGEIEEALDGLDEVELLMAGKESRTVNAEESARYQRRDLRRIRALEGAFDDLRQLRYTAGRGYEARFHNSLLADIRRHVEQTETGVTLQRWGVAYTRTRPGQRRAPSSFPGYMNIGNELRDELEAEMKGLSRARYTTPAATSFRAIVLREMKSMIRKQLPSSNDDDTVSAVSASTTGGRNMSQQEKSSILARNLRALDADDWYHMLATIYTNISECLRRLSVQVKILLDITSNLPESMLKSPPRSPEPASIHKVMSPQPGRPRATSSVQAEMQQVLDLSSLLGEGVDLAQAQITKVVKVRSQQNSELPLTDFLKYFTLNRLFADECEAISGRSGTGLKTVLDAQIKDFVARFADSQKHNVVRVMDADKWDARDFGERENAILNRVIEGGTMDALAWIESVMIWLKPGNGVEASNGNATNGNATTTKVRSAVVDEQKYILPESAIAMLQSMEMFQHLAAGIPSMSHDVATSLLESLKLFNSRSSQLILGAGATRSAGLKNITTKHLALSSQALSFIVALIPYVREFFRRHLPSSTTQQVMTEFDKVKRLFQEHQNGIHEKLVDIMSGRASMHVKAMKNIDWEEAAKNTSVPVSPYMETLTKETGMLQKVLAKHLPEPVVAGIMIPVFSSYREQWTNAYRDVTIKSTAAKGRLLADAEFFNSRISKIDGSGDLGEQIVKVIQAKTVLSTAPPPPPSTEVPTSITTAEEKKELAEQKGTAEAEDGEKKEEVKA</sequence>
<name>A0A0D2CUA7_9EURO</name>
<keyword evidence="11" id="KW-1185">Reference proteome</keyword>
<dbReference type="InterPro" id="IPR012501">
    <property type="entry name" value="Vps54_C"/>
</dbReference>
<dbReference type="Proteomes" id="UP000054266">
    <property type="component" value="Unassembled WGS sequence"/>
</dbReference>
<feature type="region of interest" description="Disordered" evidence="8">
    <location>
        <begin position="599"/>
        <end position="629"/>
    </location>
</feature>
<keyword evidence="3" id="KW-0813">Transport</keyword>
<dbReference type="PANTHER" id="PTHR12965:SF0">
    <property type="entry name" value="VACUOLAR PROTEIN SORTING-ASSOCIATED PROTEIN 54"/>
    <property type="match status" value="1"/>
</dbReference>
<dbReference type="GO" id="GO:0006896">
    <property type="term" value="P:Golgi to vacuole transport"/>
    <property type="evidence" value="ECO:0007669"/>
    <property type="project" value="TreeGrafter"/>
</dbReference>
<dbReference type="GO" id="GO:0042147">
    <property type="term" value="P:retrograde transport, endosome to Golgi"/>
    <property type="evidence" value="ECO:0007669"/>
    <property type="project" value="InterPro"/>
</dbReference>
<dbReference type="GO" id="GO:0005829">
    <property type="term" value="C:cytosol"/>
    <property type="evidence" value="ECO:0007669"/>
    <property type="project" value="GOC"/>
</dbReference>
<proteinExistence type="inferred from homology"/>
<feature type="region of interest" description="Disordered" evidence="8">
    <location>
        <begin position="521"/>
        <end position="547"/>
    </location>
</feature>
<dbReference type="PANTHER" id="PTHR12965">
    <property type="entry name" value="VACUOLAR PROTEIN SORTING 54"/>
    <property type="match status" value="1"/>
</dbReference>
<evidence type="ECO:0000256" key="4">
    <source>
        <dbReference type="ARBA" id="ARBA00022927"/>
    </source>
</evidence>
<dbReference type="HOGENOM" id="CLU_003094_1_0_1"/>
<feature type="compositionally biased region" description="Polar residues" evidence="8">
    <location>
        <begin position="8"/>
        <end position="24"/>
    </location>
</feature>
<feature type="domain" description="Vacuolar protein sorting-associated protein 54 C-terminal" evidence="9">
    <location>
        <begin position="797"/>
        <end position="930"/>
    </location>
</feature>
<feature type="compositionally biased region" description="Polar residues" evidence="8">
    <location>
        <begin position="532"/>
        <end position="547"/>
    </location>
</feature>
<feature type="region of interest" description="Disordered" evidence="8">
    <location>
        <begin position="1048"/>
        <end position="1093"/>
    </location>
</feature>
<evidence type="ECO:0000313" key="10">
    <source>
        <dbReference type="EMBL" id="KIW68766.1"/>
    </source>
</evidence>
<dbReference type="AlphaFoldDB" id="A0A0D2CUA7"/>
<dbReference type="GO" id="GO:0019905">
    <property type="term" value="F:syntaxin binding"/>
    <property type="evidence" value="ECO:0007669"/>
    <property type="project" value="TreeGrafter"/>
</dbReference>
<feature type="compositionally biased region" description="Basic and acidic residues" evidence="8">
    <location>
        <begin position="1067"/>
        <end position="1093"/>
    </location>
</feature>
<accession>A0A0D2CUA7</accession>
<evidence type="ECO:0000256" key="5">
    <source>
        <dbReference type="ARBA" id="ARBA00023034"/>
    </source>
</evidence>
<evidence type="ECO:0000256" key="2">
    <source>
        <dbReference type="ARBA" id="ARBA00009150"/>
    </source>
</evidence>
<dbReference type="GO" id="GO:0015031">
    <property type="term" value="P:protein transport"/>
    <property type="evidence" value="ECO:0007669"/>
    <property type="project" value="UniProtKB-KW"/>
</dbReference>